<dbReference type="GO" id="GO:0031012">
    <property type="term" value="C:extracellular matrix"/>
    <property type="evidence" value="ECO:0007669"/>
    <property type="project" value="InterPro"/>
</dbReference>
<dbReference type="SUPFAM" id="SSF55486">
    <property type="entry name" value="Metalloproteases ('zincins'), catalytic domain"/>
    <property type="match status" value="1"/>
</dbReference>
<dbReference type="InterPro" id="IPR024079">
    <property type="entry name" value="MetalloPept_cat_dom_sf"/>
</dbReference>
<dbReference type="GO" id="GO:0030198">
    <property type="term" value="P:extracellular matrix organization"/>
    <property type="evidence" value="ECO:0007669"/>
    <property type="project" value="TreeGrafter"/>
</dbReference>
<feature type="domain" description="Peptidase metallopeptidase" evidence="10">
    <location>
        <begin position="96"/>
        <end position="279"/>
    </location>
</feature>
<proteinExistence type="inferred from homology"/>
<dbReference type="Gene3D" id="3.40.390.10">
    <property type="entry name" value="Collagenase (Catalytic Domain)"/>
    <property type="match status" value="1"/>
</dbReference>
<feature type="binding site" description="in inhibited form" evidence="8">
    <location>
        <position position="103"/>
    </location>
    <ligand>
        <name>Zn(2+)</name>
        <dbReference type="ChEBI" id="CHEBI:29105"/>
        <label>2</label>
        <note>catalytic</note>
    </ligand>
</feature>
<feature type="binding site" evidence="8">
    <location>
        <position position="232"/>
    </location>
    <ligand>
        <name>Zn(2+)</name>
        <dbReference type="ChEBI" id="CHEBI:29105"/>
        <label>2</label>
        <note>catalytic</note>
    </ligand>
</feature>
<feature type="binding site" evidence="8">
    <location>
        <position position="181"/>
    </location>
    <ligand>
        <name>Zn(2+)</name>
        <dbReference type="ChEBI" id="CHEBI:29105"/>
        <label>1</label>
    </ligand>
</feature>
<dbReference type="WBParaSite" id="ASIM_0001855501-mRNA-1">
    <property type="protein sequence ID" value="ASIM_0001855501-mRNA-1"/>
    <property type="gene ID" value="ASIM_0001855501"/>
</dbReference>
<dbReference type="CDD" id="cd04278">
    <property type="entry name" value="ZnMc_MMP"/>
    <property type="match status" value="1"/>
</dbReference>
<protein>
    <submittedName>
        <fullName evidence="11">Matrix metalloproteinase (inferred by orthology to a C. elegans protein)</fullName>
    </submittedName>
</protein>
<evidence type="ECO:0000256" key="7">
    <source>
        <dbReference type="PIRSR" id="PIRSR621190-1"/>
    </source>
</evidence>
<evidence type="ECO:0000256" key="9">
    <source>
        <dbReference type="PIRSR" id="PIRSR621190-5"/>
    </source>
</evidence>
<evidence type="ECO:0000313" key="11">
    <source>
        <dbReference type="WBParaSite" id="ASIM_0001855501-mRNA-1"/>
    </source>
</evidence>
<keyword evidence="6" id="KW-0482">Metalloprotease</keyword>
<reference evidence="11" key="1">
    <citation type="submission" date="2017-02" db="UniProtKB">
        <authorList>
            <consortium name="WormBaseParasite"/>
        </authorList>
    </citation>
    <scope>IDENTIFICATION</scope>
</reference>
<keyword evidence="3 8" id="KW-0479">Metal-binding</keyword>
<feature type="active site" evidence="7">
    <location>
        <position position="229"/>
    </location>
</feature>
<feature type="binding site" evidence="8">
    <location>
        <position position="150"/>
    </location>
    <ligand>
        <name>Zn(2+)</name>
        <dbReference type="ChEBI" id="CHEBI:29105"/>
        <label>1</label>
    </ligand>
</feature>
<feature type="binding site" evidence="8">
    <location>
        <position position="158"/>
    </location>
    <ligand>
        <name>Ca(2+)</name>
        <dbReference type="ChEBI" id="CHEBI:29108"/>
        <label>3</label>
    </ligand>
</feature>
<feature type="binding site" evidence="8">
    <location>
        <position position="157"/>
    </location>
    <ligand>
        <name>Ca(2+)</name>
        <dbReference type="ChEBI" id="CHEBI:29108"/>
        <label>3</label>
    </ligand>
</feature>
<feature type="binding site" evidence="8">
    <location>
        <position position="246"/>
    </location>
    <ligand>
        <name>Zn(2+)</name>
        <dbReference type="ChEBI" id="CHEBI:29105"/>
        <label>2</label>
        <note>catalytic</note>
    </ligand>
</feature>
<dbReference type="InterPro" id="IPR033739">
    <property type="entry name" value="M10A_MMP"/>
</dbReference>
<feature type="binding site" evidence="8">
    <location>
        <position position="186"/>
    </location>
    <ligand>
        <name>Ca(2+)</name>
        <dbReference type="ChEBI" id="CHEBI:29108"/>
        <label>1</label>
    </ligand>
</feature>
<keyword evidence="5 8" id="KW-0862">Zinc</keyword>
<evidence type="ECO:0000256" key="4">
    <source>
        <dbReference type="ARBA" id="ARBA00022801"/>
    </source>
</evidence>
<name>A0A0M3KC56_ANISI</name>
<keyword evidence="8" id="KW-0106">Calcium</keyword>
<dbReference type="AlphaFoldDB" id="A0A0M3KC56"/>
<dbReference type="Pfam" id="PF00413">
    <property type="entry name" value="Peptidase_M10"/>
    <property type="match status" value="1"/>
</dbReference>
<evidence type="ECO:0000256" key="1">
    <source>
        <dbReference type="ARBA" id="ARBA00010370"/>
    </source>
</evidence>
<comment type="cofactor">
    <cofactor evidence="8">
        <name>Zn(2+)</name>
        <dbReference type="ChEBI" id="CHEBI:29105"/>
    </cofactor>
    <text evidence="8">Binds 2 Zn(2+) ions per subunit.</text>
</comment>
<feature type="binding site" evidence="8">
    <location>
        <position position="228"/>
    </location>
    <ligand>
        <name>Zn(2+)</name>
        <dbReference type="ChEBI" id="CHEBI:29105"/>
        <label>2</label>
        <note>catalytic</note>
    </ligand>
</feature>
<dbReference type="Pfam" id="PF01471">
    <property type="entry name" value="PG_binding_1"/>
    <property type="match status" value="1"/>
</dbReference>
<dbReference type="InterPro" id="IPR002477">
    <property type="entry name" value="Peptidoglycan-bd-like"/>
</dbReference>
<dbReference type="PANTHER" id="PTHR10201:SF329">
    <property type="entry name" value="MATRIX METALLOPROTEINASE-C"/>
    <property type="match status" value="1"/>
</dbReference>
<feature type="binding site" evidence="8">
    <location>
        <position position="183"/>
    </location>
    <ligand>
        <name>Ca(2+)</name>
        <dbReference type="ChEBI" id="CHEBI:29108"/>
        <label>3</label>
    </ligand>
</feature>
<evidence type="ECO:0000256" key="3">
    <source>
        <dbReference type="ARBA" id="ARBA00022723"/>
    </source>
</evidence>
<keyword evidence="2" id="KW-0645">Protease</keyword>
<organism evidence="11">
    <name type="scientific">Anisakis simplex</name>
    <name type="common">Herring worm</name>
    <dbReference type="NCBI Taxonomy" id="6269"/>
    <lineage>
        <taxon>Eukaryota</taxon>
        <taxon>Metazoa</taxon>
        <taxon>Ecdysozoa</taxon>
        <taxon>Nematoda</taxon>
        <taxon>Chromadorea</taxon>
        <taxon>Rhabditida</taxon>
        <taxon>Spirurina</taxon>
        <taxon>Ascaridomorpha</taxon>
        <taxon>Ascaridoidea</taxon>
        <taxon>Anisakidae</taxon>
        <taxon>Anisakis</taxon>
        <taxon>Anisakis simplex complex</taxon>
    </lineage>
</organism>
<dbReference type="PANTHER" id="PTHR10201">
    <property type="entry name" value="MATRIX METALLOPROTEINASE"/>
    <property type="match status" value="1"/>
</dbReference>
<dbReference type="InterPro" id="IPR021190">
    <property type="entry name" value="Pept_M10A"/>
</dbReference>
<feature type="binding site" evidence="8">
    <location>
        <position position="186"/>
    </location>
    <ligand>
        <name>Ca(2+)</name>
        <dbReference type="ChEBI" id="CHEBI:29108"/>
        <label>3</label>
    </ligand>
</feature>
<dbReference type="GO" id="GO:0030574">
    <property type="term" value="P:collagen catabolic process"/>
    <property type="evidence" value="ECO:0007669"/>
    <property type="project" value="TreeGrafter"/>
</dbReference>
<dbReference type="SUPFAM" id="SSF47090">
    <property type="entry name" value="PGBD-like"/>
    <property type="match status" value="1"/>
</dbReference>
<evidence type="ECO:0000256" key="8">
    <source>
        <dbReference type="PIRSR" id="PIRSR621190-2"/>
    </source>
</evidence>
<dbReference type="InterPro" id="IPR036365">
    <property type="entry name" value="PGBD-like_sf"/>
</dbReference>
<dbReference type="GO" id="GO:0008270">
    <property type="term" value="F:zinc ion binding"/>
    <property type="evidence" value="ECO:0007669"/>
    <property type="project" value="InterPro"/>
</dbReference>
<evidence type="ECO:0000259" key="10">
    <source>
        <dbReference type="SMART" id="SM00235"/>
    </source>
</evidence>
<dbReference type="PRINTS" id="PR00138">
    <property type="entry name" value="MATRIXIN"/>
</dbReference>
<feature type="binding site" evidence="8">
    <location>
        <position position="238"/>
    </location>
    <ligand>
        <name>Zn(2+)</name>
        <dbReference type="ChEBI" id="CHEBI:29105"/>
        <label>2</label>
        <note>catalytic</note>
    </ligand>
</feature>
<evidence type="ECO:0000256" key="2">
    <source>
        <dbReference type="ARBA" id="ARBA00022670"/>
    </source>
</evidence>
<dbReference type="GO" id="GO:0004222">
    <property type="term" value="F:metalloendopeptidase activity"/>
    <property type="evidence" value="ECO:0007669"/>
    <property type="project" value="InterPro"/>
</dbReference>
<feature type="binding site" evidence="8">
    <location>
        <position position="171"/>
    </location>
    <ligand>
        <name>Zn(2+)</name>
        <dbReference type="ChEBI" id="CHEBI:29105"/>
        <label>1</label>
    </ligand>
</feature>
<keyword evidence="4" id="KW-0378">Hydrolase</keyword>
<dbReference type="InterPro" id="IPR006026">
    <property type="entry name" value="Peptidase_Metallo"/>
</dbReference>
<dbReference type="SMART" id="SM00235">
    <property type="entry name" value="ZnMc"/>
    <property type="match status" value="1"/>
</dbReference>
<evidence type="ECO:0000256" key="6">
    <source>
        <dbReference type="ARBA" id="ARBA00023049"/>
    </source>
</evidence>
<sequence>LTLPRRHQLALQHPEVSELREEEHRHLDPLSPEDAKNYLQKYGHIAPSNVLGANVLGRSRAENREDLREVLRKGIMSFQSFAGLPQTGEIDEETATKMTYPRCGVADVLSFRVAEAIRKAFKVWSAVTPLTFKEVPQGGNIKIKFANHSHGDPWPFDGHGFCCCCCGVLAHATMPTNGLLHFDEDENWVYMDPEKLYYGYDMTVGRKNVNAFAYCRNQFTDILTVAVHEIGHTLGLDHSRNQRSVMAPFYQSAIDEYGNYVVPKLDSEDIEKIQDIYGSILI</sequence>
<dbReference type="InterPro" id="IPR001818">
    <property type="entry name" value="Pept_M10_metallopeptidase"/>
</dbReference>
<evidence type="ECO:0000256" key="5">
    <source>
        <dbReference type="ARBA" id="ARBA00022833"/>
    </source>
</evidence>
<feature type="short sequence motif" description="Cysteine switch" evidence="9">
    <location>
        <begin position="101"/>
        <end position="108"/>
    </location>
</feature>
<dbReference type="GO" id="GO:0006508">
    <property type="term" value="P:proteolysis"/>
    <property type="evidence" value="ECO:0007669"/>
    <property type="project" value="UniProtKB-KW"/>
</dbReference>
<accession>A0A0M3KC56</accession>
<feature type="binding site" evidence="8">
    <location>
        <position position="152"/>
    </location>
    <ligand>
        <name>Zn(2+)</name>
        <dbReference type="ChEBI" id="CHEBI:29105"/>
        <label>1</label>
    </ligand>
</feature>
<comment type="cofactor">
    <cofactor evidence="8">
        <name>Ca(2+)</name>
        <dbReference type="ChEBI" id="CHEBI:29108"/>
    </cofactor>
    <text evidence="8">Can bind about 5 Ca(2+) ions per subunit.</text>
</comment>
<comment type="similarity">
    <text evidence="1">Belongs to the peptidase M10A family.</text>
</comment>